<organism evidence="1 2">
    <name type="scientific">Olea europaea subsp. europaea</name>
    <dbReference type="NCBI Taxonomy" id="158383"/>
    <lineage>
        <taxon>Eukaryota</taxon>
        <taxon>Viridiplantae</taxon>
        <taxon>Streptophyta</taxon>
        <taxon>Embryophyta</taxon>
        <taxon>Tracheophyta</taxon>
        <taxon>Spermatophyta</taxon>
        <taxon>Magnoliopsida</taxon>
        <taxon>eudicotyledons</taxon>
        <taxon>Gunneridae</taxon>
        <taxon>Pentapetalae</taxon>
        <taxon>asterids</taxon>
        <taxon>lamiids</taxon>
        <taxon>Lamiales</taxon>
        <taxon>Oleaceae</taxon>
        <taxon>Oleeae</taxon>
        <taxon>Olea</taxon>
    </lineage>
</organism>
<protein>
    <submittedName>
        <fullName evidence="1">Uncharacterized protein</fullName>
    </submittedName>
</protein>
<evidence type="ECO:0000313" key="1">
    <source>
        <dbReference type="EMBL" id="CAA2959940.1"/>
    </source>
</evidence>
<dbReference type="AlphaFoldDB" id="A0A8S0PXT5"/>
<sequence>MHHTSVAAAVWYTSNSEAVGIDDPITEQIDPQFLALPRMPRSVTADSKTRSIAASSGRGPHIKPMTRAYSCKPNLAKWPCTLNHISQAFSVRMQRKTSYWSSWTKNWRSRTSDKNPRHELRKSVRCRLPKCSRTVFTYRRLLRCEMWALSRAFFGTRYLKSMHPPAV</sequence>
<reference evidence="1 2" key="1">
    <citation type="submission" date="2019-12" db="EMBL/GenBank/DDBJ databases">
        <authorList>
            <person name="Alioto T."/>
            <person name="Alioto T."/>
            <person name="Gomez Garrido J."/>
        </authorList>
    </citation>
    <scope>NUCLEOTIDE SEQUENCE [LARGE SCALE GENOMIC DNA]</scope>
</reference>
<dbReference type="Proteomes" id="UP000594638">
    <property type="component" value="Unassembled WGS sequence"/>
</dbReference>
<proteinExistence type="predicted"/>
<evidence type="ECO:0000313" key="2">
    <source>
        <dbReference type="Proteomes" id="UP000594638"/>
    </source>
</evidence>
<gene>
    <name evidence="1" type="ORF">OLEA9_A060997</name>
</gene>
<dbReference type="Gramene" id="OE9A060997T1">
    <property type="protein sequence ID" value="OE9A060997C1"/>
    <property type="gene ID" value="OE9A060997"/>
</dbReference>
<comment type="caution">
    <text evidence="1">The sequence shown here is derived from an EMBL/GenBank/DDBJ whole genome shotgun (WGS) entry which is preliminary data.</text>
</comment>
<name>A0A8S0PXT5_OLEEU</name>
<accession>A0A8S0PXT5</accession>
<keyword evidence="2" id="KW-1185">Reference proteome</keyword>
<dbReference type="EMBL" id="CACTIH010000356">
    <property type="protein sequence ID" value="CAA2959940.1"/>
    <property type="molecule type" value="Genomic_DNA"/>
</dbReference>